<name>A0A9X3MTE2_9ACTN</name>
<dbReference type="Gene3D" id="2.60.40.10">
    <property type="entry name" value="Immunoglobulins"/>
    <property type="match status" value="1"/>
</dbReference>
<comment type="catalytic activity">
    <reaction evidence="1">
        <text>Hydrolysis of terminal non-reducing alpha-L-rhamnose residues in alpha-L-rhamnosides.</text>
        <dbReference type="EC" id="3.2.1.40"/>
    </reaction>
</comment>
<dbReference type="Proteomes" id="UP001149140">
    <property type="component" value="Unassembled WGS sequence"/>
</dbReference>
<keyword evidence="5" id="KW-0732">Signal</keyword>
<dbReference type="PANTHER" id="PTHR33307:SF6">
    <property type="entry name" value="ALPHA-RHAMNOSIDASE (EUROFUNG)-RELATED"/>
    <property type="match status" value="1"/>
</dbReference>
<evidence type="ECO:0000256" key="5">
    <source>
        <dbReference type="SAM" id="SignalP"/>
    </source>
</evidence>
<dbReference type="PROSITE" id="PS50825">
    <property type="entry name" value="HYR"/>
    <property type="match status" value="1"/>
</dbReference>
<evidence type="ECO:0000313" key="7">
    <source>
        <dbReference type="EMBL" id="MDA0162304.1"/>
    </source>
</evidence>
<evidence type="ECO:0000256" key="1">
    <source>
        <dbReference type="ARBA" id="ARBA00001445"/>
    </source>
</evidence>
<sequence length="1245" mass="130203">MFKRVAVLALTVALSAAAQAQAAGPTKLTVEQQPHPLAVENLDSPAFGWSVSDARIGAMQTAYELRVGTSPGAADAWDSGKVVSDASANVAYAGPALKPQQRYWWSVRTWDADGKAGDWSDAASFGTAVKGDWQGQPIWTSVPALGSDYSLEADFSVTTVALGIKFRASGGNSFMWQIRGDSSNELRPHVQVNGTYTQMKAVKLPMTIGLNTIHHLKLDAIGSTITTSIDGVVVDTTTDTRNPSGSVGFRTGSTESGKVDNVKVTSTGGTVLYANDFNAASTDFSCGTVAGGVLSVGTSKDCAYGLTDNWAFLRKGFTVADKPIAWATAYVTARSTEPAHQYVYKLSLNGRFVGVGPTRAITDSTTTMYNAYDVGALLEPGANALGALAYTTSDKRFLAQLVIAYVDGTRDVIASDGTWKTLPGATAIPDGGSIGTSYYAAPVENIDARKYPSGFDTPGFDDGAWSAAVTKAAVPALSGTPAAPVQQQLIAPVRITKLGDRHYLLDFGHTVVGGLELKADGVGGEPVEIRLGEELSSPTAVDYTLRAGNTYRDTWTLRPGAQTLSLWGYRVFRYAEVIGAPQDLTADNVQAAALVYPYDANASSWSSSSAPLDQVFDFSRTGVRALNLDLHMDSPTRERAPYEGDNLIHSLIQGYDDGDWTDSAYTMEWLAVNETWPAEWRFSSILSIYQYWEATGDLGPARRRYADLKAFLPTQYLRSDGLVEKAPGSSSQANADLVDWPDAERDGYVFTTVNTVINSWSYRAYVDMAQLAAAMGDAENAATWNGIAEKLRAAINAKLFDPATGSYFDGLTTTHRAVHASVFPVAMGVAGPDQIGPATAYIAQRGMVCSVFCANFLVDALYKAGRADDAMRMLTGTGQRSWLHMIALGAGSPMEAWDPALKSNTTFSHPWAGSPAYLVYRGALGIEPLEPGYKRFAVRPQPGGLTHAEGVTPTVRGPVSAAFATPGGAKLDLAVTAPANTSARVTLPGSDPTVYVDHRARTGVVGADGVSVDVPAGCHLVSTRGASGTPDSVLAFAVAHGCDTAAPVLTLPSEVRATSATAAGTAVTFTATAADAVDDAVAAVCDPASGATFPVGATTVHCTATDASGNTASGTFDVLVTWAVGADGGAGGTVPATLALTLGAPATFGPFTPGLAKDYTASTTANVISTAGDAALTVSDPGHLTNGTFTLPSPLTVAFSKSTWTAPVANDPVTITFNQHIGATDPLRTGTYATTLTFTLSTTSP</sequence>
<dbReference type="Gene3D" id="2.60.120.560">
    <property type="entry name" value="Exo-inulinase, domain 1"/>
    <property type="match status" value="1"/>
</dbReference>
<evidence type="ECO:0000256" key="2">
    <source>
        <dbReference type="ARBA" id="ARBA00012652"/>
    </source>
</evidence>
<dbReference type="Pfam" id="PF08531">
    <property type="entry name" value="Bac_rhamnosid_N"/>
    <property type="match status" value="1"/>
</dbReference>
<gene>
    <name evidence="7" type="ORF">OM076_18680</name>
</gene>
<evidence type="ECO:0000256" key="4">
    <source>
        <dbReference type="ARBA" id="ARBA00022801"/>
    </source>
</evidence>
<proteinExistence type="predicted"/>
<keyword evidence="3" id="KW-0677">Repeat</keyword>
<dbReference type="InterPro" id="IPR013737">
    <property type="entry name" value="Bac_rhamnosid_N"/>
</dbReference>
<dbReference type="InterPro" id="IPR012341">
    <property type="entry name" value="6hp_glycosidase-like_sf"/>
</dbReference>
<evidence type="ECO:0000313" key="8">
    <source>
        <dbReference type="Proteomes" id="UP001149140"/>
    </source>
</evidence>
<dbReference type="InterPro" id="IPR008928">
    <property type="entry name" value="6-hairpin_glycosidase_sf"/>
</dbReference>
<dbReference type="SUPFAM" id="SSF48208">
    <property type="entry name" value="Six-hairpin glycosidases"/>
    <property type="match status" value="1"/>
</dbReference>
<keyword evidence="4 7" id="KW-0378">Hydrolase</keyword>
<feature type="domain" description="HYR" evidence="6">
    <location>
        <begin position="1042"/>
        <end position="1122"/>
    </location>
</feature>
<reference evidence="7" key="1">
    <citation type="submission" date="2022-10" db="EMBL/GenBank/DDBJ databases">
        <title>The WGS of Solirubrobacter ginsenosidimutans DSM 21036.</title>
        <authorList>
            <person name="Jiang Z."/>
        </authorList>
    </citation>
    <scope>NUCLEOTIDE SEQUENCE</scope>
    <source>
        <strain evidence="7">DSM 21036</strain>
    </source>
</reference>
<dbReference type="Pfam" id="PF05592">
    <property type="entry name" value="Bac_rhamnosid"/>
    <property type="match status" value="1"/>
</dbReference>
<keyword evidence="8" id="KW-1185">Reference proteome</keyword>
<protein>
    <recommendedName>
        <fullName evidence="2">alpha-L-rhamnosidase</fullName>
        <ecNumber evidence="2">3.2.1.40</ecNumber>
    </recommendedName>
</protein>
<dbReference type="Gene3D" id="1.50.10.10">
    <property type="match status" value="1"/>
</dbReference>
<evidence type="ECO:0000259" key="6">
    <source>
        <dbReference type="PROSITE" id="PS50825"/>
    </source>
</evidence>
<evidence type="ECO:0000256" key="3">
    <source>
        <dbReference type="ARBA" id="ARBA00022737"/>
    </source>
</evidence>
<dbReference type="GO" id="GO:0005975">
    <property type="term" value="P:carbohydrate metabolic process"/>
    <property type="evidence" value="ECO:0007669"/>
    <property type="project" value="InterPro"/>
</dbReference>
<dbReference type="Pfam" id="PF25788">
    <property type="entry name" value="Ig_Rha78A_N"/>
    <property type="match status" value="1"/>
</dbReference>
<accession>A0A9X3MTE2</accession>
<dbReference type="GO" id="GO:0030596">
    <property type="term" value="F:alpha-L-rhamnosidase activity"/>
    <property type="evidence" value="ECO:0007669"/>
    <property type="project" value="UniProtKB-EC"/>
</dbReference>
<dbReference type="InterPro" id="IPR003410">
    <property type="entry name" value="HYR_dom"/>
</dbReference>
<dbReference type="InterPro" id="IPR008902">
    <property type="entry name" value="Rhamnosid_concanavalin"/>
</dbReference>
<dbReference type="RefSeq" id="WP_270041540.1">
    <property type="nucleotide sequence ID" value="NZ_JAPDOD010000017.1"/>
</dbReference>
<dbReference type="InterPro" id="IPR016007">
    <property type="entry name" value="Alpha_rhamnosid"/>
</dbReference>
<dbReference type="EC" id="3.2.1.40" evidence="2"/>
<dbReference type="InterPro" id="IPR035398">
    <property type="entry name" value="Bac_rhamnosid_C"/>
</dbReference>
<dbReference type="PANTHER" id="PTHR33307">
    <property type="entry name" value="ALPHA-RHAMNOSIDASE (EUROFUNG)"/>
    <property type="match status" value="1"/>
</dbReference>
<dbReference type="Pfam" id="PF17390">
    <property type="entry name" value="Bac_rhamnosid_C"/>
    <property type="match status" value="1"/>
</dbReference>
<organism evidence="7 8">
    <name type="scientific">Solirubrobacter ginsenosidimutans</name>
    <dbReference type="NCBI Taxonomy" id="490573"/>
    <lineage>
        <taxon>Bacteria</taxon>
        <taxon>Bacillati</taxon>
        <taxon>Actinomycetota</taxon>
        <taxon>Thermoleophilia</taxon>
        <taxon>Solirubrobacterales</taxon>
        <taxon>Solirubrobacteraceae</taxon>
        <taxon>Solirubrobacter</taxon>
    </lineage>
</organism>
<dbReference type="InterPro" id="IPR013783">
    <property type="entry name" value="Ig-like_fold"/>
</dbReference>
<dbReference type="Pfam" id="PF17389">
    <property type="entry name" value="Bac_rhamnosid6H"/>
    <property type="match status" value="1"/>
</dbReference>
<feature type="chain" id="PRO_5040977844" description="alpha-L-rhamnosidase" evidence="5">
    <location>
        <begin position="23"/>
        <end position="1245"/>
    </location>
</feature>
<dbReference type="Gene3D" id="2.60.420.10">
    <property type="entry name" value="Maltose phosphorylase, domain 3"/>
    <property type="match status" value="1"/>
</dbReference>
<feature type="signal peptide" evidence="5">
    <location>
        <begin position="1"/>
        <end position="22"/>
    </location>
</feature>
<dbReference type="Gene3D" id="2.60.120.260">
    <property type="entry name" value="Galactose-binding domain-like"/>
    <property type="match status" value="2"/>
</dbReference>
<comment type="caution">
    <text evidence="7">The sequence shown here is derived from an EMBL/GenBank/DDBJ whole genome shotgun (WGS) entry which is preliminary data.</text>
</comment>
<dbReference type="Pfam" id="PF02494">
    <property type="entry name" value="HYR"/>
    <property type="match status" value="1"/>
</dbReference>
<dbReference type="InterPro" id="IPR035396">
    <property type="entry name" value="Bac_rhamnosid6H"/>
</dbReference>
<dbReference type="EMBL" id="JAPDOD010000017">
    <property type="protein sequence ID" value="MDA0162304.1"/>
    <property type="molecule type" value="Genomic_DNA"/>
</dbReference>
<dbReference type="AlphaFoldDB" id="A0A9X3MTE2"/>